<organism evidence="2 3">
    <name type="scientific">Ornithinibacillus halophilus</name>
    <dbReference type="NCBI Taxonomy" id="930117"/>
    <lineage>
        <taxon>Bacteria</taxon>
        <taxon>Bacillati</taxon>
        <taxon>Bacillota</taxon>
        <taxon>Bacilli</taxon>
        <taxon>Bacillales</taxon>
        <taxon>Bacillaceae</taxon>
        <taxon>Ornithinibacillus</taxon>
    </lineage>
</organism>
<keyword evidence="3" id="KW-1185">Reference proteome</keyword>
<reference evidence="2 3" key="1">
    <citation type="submission" date="2016-11" db="EMBL/GenBank/DDBJ databases">
        <authorList>
            <person name="Jaros S."/>
            <person name="Januszkiewicz K."/>
            <person name="Wedrychowicz H."/>
        </authorList>
    </citation>
    <scope>NUCLEOTIDE SEQUENCE [LARGE SCALE GENOMIC DNA]</scope>
    <source>
        <strain evidence="2 3">IBRC-M 10683</strain>
    </source>
</reference>
<evidence type="ECO:0000313" key="3">
    <source>
        <dbReference type="Proteomes" id="UP000183988"/>
    </source>
</evidence>
<evidence type="ECO:0000256" key="1">
    <source>
        <dbReference type="SAM" id="MobiDB-lite"/>
    </source>
</evidence>
<dbReference type="OrthoDB" id="2969318at2"/>
<feature type="compositionally biased region" description="Low complexity" evidence="1">
    <location>
        <begin position="33"/>
        <end position="43"/>
    </location>
</feature>
<sequence length="342" mass="38813">MIRKPYSLLSVVVLFLLAILLVACSDGEDSNEENQSNHNTNSTENEEVNDEQNSADNSTEEEEELPGLDLRVLDIEQVQYDAESWDNYNPDEHLFLEHDQRLYVSHQITSDLLGINIQYDADNLFAEVLEGESDYQHETIHTDHSSAIVEVNEYWRYDHDDYWMATGAEEDYHFLEYEGNLYIPQRVVEMIGYAPIRYDRSQNTINFGLLAEPIDMFENAEVSNSSGSLLIEPRNSYTFEGENLGAGYYVEFGTRTFSSGGAIEINTNGEYKELVIDILSVGTSDSKDMDVEVSDYFGHVDSITIPAQETETLTIDISGRNAIIIEITNNIKAHAYFSGTLR</sequence>
<name>A0A1M5FVB9_9BACI</name>
<dbReference type="EMBL" id="FQVW01000010">
    <property type="protein sequence ID" value="SHF95141.1"/>
    <property type="molecule type" value="Genomic_DNA"/>
</dbReference>
<evidence type="ECO:0000313" key="2">
    <source>
        <dbReference type="EMBL" id="SHF95141.1"/>
    </source>
</evidence>
<gene>
    <name evidence="2" type="ORF">SAMN05216225_101032</name>
</gene>
<protein>
    <submittedName>
        <fullName evidence="2">Uncharacterized protein</fullName>
    </submittedName>
</protein>
<dbReference type="PROSITE" id="PS51257">
    <property type="entry name" value="PROKAR_LIPOPROTEIN"/>
    <property type="match status" value="1"/>
</dbReference>
<dbReference type="AlphaFoldDB" id="A0A1M5FVB9"/>
<feature type="region of interest" description="Disordered" evidence="1">
    <location>
        <begin position="28"/>
        <end position="68"/>
    </location>
</feature>
<accession>A0A1M5FVB9</accession>
<dbReference type="STRING" id="930117.SAMN05216225_101032"/>
<proteinExistence type="predicted"/>
<dbReference type="Proteomes" id="UP000183988">
    <property type="component" value="Unassembled WGS sequence"/>
</dbReference>
<dbReference type="RefSeq" id="WP_072889232.1">
    <property type="nucleotide sequence ID" value="NZ_FQVW01000010.1"/>
</dbReference>